<sequence length="87" mass="9374">MGFSPFPPEALTPYPPEEAGEQRFGFAHRPGSRGAGGQGGRGNPPVVAPEEGDKRGAKPPTRGQLFGAQYDRSYTILIVHHPSWHLP</sequence>
<gene>
    <name evidence="2" type="ORF">ENR15_16750</name>
</gene>
<feature type="compositionally biased region" description="Gly residues" evidence="1">
    <location>
        <begin position="33"/>
        <end position="42"/>
    </location>
</feature>
<proteinExistence type="predicted"/>
<feature type="region of interest" description="Disordered" evidence="1">
    <location>
        <begin position="1"/>
        <end position="66"/>
    </location>
</feature>
<feature type="compositionally biased region" description="Pro residues" evidence="1">
    <location>
        <begin position="1"/>
        <end position="16"/>
    </location>
</feature>
<dbReference type="AlphaFoldDB" id="A0A7C3ZIQ9"/>
<organism evidence="2">
    <name type="scientific">Planktothricoides sp. SpSt-374</name>
    <dbReference type="NCBI Taxonomy" id="2282167"/>
    <lineage>
        <taxon>Bacteria</taxon>
        <taxon>Bacillati</taxon>
        <taxon>Cyanobacteriota</taxon>
        <taxon>Cyanophyceae</taxon>
        <taxon>Oscillatoriophycideae</taxon>
        <taxon>Oscillatoriales</taxon>
        <taxon>Oscillatoriaceae</taxon>
        <taxon>Planktothricoides</taxon>
    </lineage>
</organism>
<evidence type="ECO:0000256" key="1">
    <source>
        <dbReference type="SAM" id="MobiDB-lite"/>
    </source>
</evidence>
<dbReference type="EMBL" id="DSPX01000170">
    <property type="protein sequence ID" value="HGG02240.1"/>
    <property type="molecule type" value="Genomic_DNA"/>
</dbReference>
<comment type="caution">
    <text evidence="2">The sequence shown here is derived from an EMBL/GenBank/DDBJ whole genome shotgun (WGS) entry which is preliminary data.</text>
</comment>
<protein>
    <submittedName>
        <fullName evidence="2">Uncharacterized protein</fullName>
    </submittedName>
</protein>
<evidence type="ECO:0000313" key="2">
    <source>
        <dbReference type="EMBL" id="HGG02240.1"/>
    </source>
</evidence>
<name>A0A7C3ZIQ9_9CYAN</name>
<accession>A0A7C3ZIQ9</accession>
<reference evidence="2" key="1">
    <citation type="journal article" date="2020" name="mSystems">
        <title>Genome- and Community-Level Interaction Insights into Carbon Utilization and Element Cycling Functions of Hydrothermarchaeota in Hydrothermal Sediment.</title>
        <authorList>
            <person name="Zhou Z."/>
            <person name="Liu Y."/>
            <person name="Xu W."/>
            <person name="Pan J."/>
            <person name="Luo Z.H."/>
            <person name="Li M."/>
        </authorList>
    </citation>
    <scope>NUCLEOTIDE SEQUENCE [LARGE SCALE GENOMIC DNA]</scope>
    <source>
        <strain evidence="2">SpSt-374</strain>
    </source>
</reference>